<protein>
    <submittedName>
        <fullName evidence="1">Uncharacterized protein</fullName>
    </submittedName>
</protein>
<reference evidence="1 2" key="1">
    <citation type="submission" date="2016-07" db="EMBL/GenBank/DDBJ databases">
        <title>Complete genome sequence of the Lentzea guizhouensis DHS C013.</title>
        <authorList>
            <person name="Cao C."/>
        </authorList>
    </citation>
    <scope>NUCLEOTIDE SEQUENCE [LARGE SCALE GENOMIC DNA]</scope>
    <source>
        <strain evidence="1 2">DHS C013</strain>
    </source>
</reference>
<accession>A0A1B2HVV5</accession>
<name>A0A1B2HVV5_9PSEU</name>
<dbReference type="Proteomes" id="UP000093053">
    <property type="component" value="Chromosome"/>
</dbReference>
<organism evidence="1 2">
    <name type="scientific">Lentzea guizhouensis</name>
    <dbReference type="NCBI Taxonomy" id="1586287"/>
    <lineage>
        <taxon>Bacteria</taxon>
        <taxon>Bacillati</taxon>
        <taxon>Actinomycetota</taxon>
        <taxon>Actinomycetes</taxon>
        <taxon>Pseudonocardiales</taxon>
        <taxon>Pseudonocardiaceae</taxon>
        <taxon>Lentzea</taxon>
    </lineage>
</organism>
<dbReference type="AlphaFoldDB" id="A0A1B2HVV5"/>
<evidence type="ECO:0000313" key="2">
    <source>
        <dbReference type="Proteomes" id="UP000093053"/>
    </source>
</evidence>
<proteinExistence type="predicted"/>
<keyword evidence="2" id="KW-1185">Reference proteome</keyword>
<dbReference type="KEGG" id="led:BBK82_44065"/>
<sequence>MNRDYASANSRVLDLIRALPHADHPRTHGIVTQVSLGARASALASALDRDSALDPDSARARSRAVNLALDLALTLTRALAITSLRWVASPSTTT</sequence>
<dbReference type="EMBL" id="CP016793">
    <property type="protein sequence ID" value="ANZ41880.1"/>
    <property type="molecule type" value="Genomic_DNA"/>
</dbReference>
<evidence type="ECO:0000313" key="1">
    <source>
        <dbReference type="EMBL" id="ANZ41880.1"/>
    </source>
</evidence>
<gene>
    <name evidence="1" type="ORF">BBK82_44065</name>
</gene>
<dbReference type="STRING" id="1586287.BBK82_44065"/>